<keyword evidence="5" id="KW-0812">Transmembrane</keyword>
<dbReference type="EMBL" id="CM026429">
    <property type="protein sequence ID" value="KAG0565055.1"/>
    <property type="molecule type" value="Genomic_DNA"/>
</dbReference>
<evidence type="ECO:0000256" key="1">
    <source>
        <dbReference type="ARBA" id="ARBA00004273"/>
    </source>
</evidence>
<dbReference type="OrthoDB" id="62312at2759"/>
<dbReference type="InterPro" id="IPR039297">
    <property type="entry name" value="COX7a"/>
</dbReference>
<name>A0A8T0H2U4_CERPU</name>
<evidence type="ECO:0000256" key="4">
    <source>
        <dbReference type="ARBA" id="ARBA00023136"/>
    </source>
</evidence>
<evidence type="ECO:0000256" key="3">
    <source>
        <dbReference type="ARBA" id="ARBA00023128"/>
    </source>
</evidence>
<comment type="caution">
    <text evidence="6">The sequence shown here is derived from an EMBL/GenBank/DDBJ whole genome shotgun (WGS) entry which is preliminary data.</text>
</comment>
<dbReference type="Proteomes" id="UP000822688">
    <property type="component" value="Chromosome 8"/>
</dbReference>
<feature type="transmembrane region" description="Helical" evidence="5">
    <location>
        <begin position="35"/>
        <end position="54"/>
    </location>
</feature>
<keyword evidence="5" id="KW-1133">Transmembrane helix</keyword>
<dbReference type="PANTHER" id="PTHR35308:SF1">
    <property type="entry name" value="CYTOCHROME C OXIDASE SUBUNIT 7"/>
    <property type="match status" value="1"/>
</dbReference>
<evidence type="ECO:0000256" key="5">
    <source>
        <dbReference type="SAM" id="Phobius"/>
    </source>
</evidence>
<evidence type="ECO:0000313" key="7">
    <source>
        <dbReference type="Proteomes" id="UP000822688"/>
    </source>
</evidence>
<keyword evidence="7" id="KW-1185">Reference proteome</keyword>
<keyword evidence="4 5" id="KW-0472">Membrane</keyword>
<dbReference type="Pfam" id="PF02238">
    <property type="entry name" value="COX7a"/>
    <property type="match status" value="1"/>
</dbReference>
<sequence length="64" mass="7061">MEDNVQGVLQKQAYFQGIHGKHIHLKAGSDKITSVAIPMAFVGTAFLMMFRGIWNMSHGSGKIE</sequence>
<keyword evidence="3" id="KW-0496">Mitochondrion</keyword>
<organism evidence="6 7">
    <name type="scientific">Ceratodon purpureus</name>
    <name type="common">Fire moss</name>
    <name type="synonym">Dicranum purpureum</name>
    <dbReference type="NCBI Taxonomy" id="3225"/>
    <lineage>
        <taxon>Eukaryota</taxon>
        <taxon>Viridiplantae</taxon>
        <taxon>Streptophyta</taxon>
        <taxon>Embryophyta</taxon>
        <taxon>Bryophyta</taxon>
        <taxon>Bryophytina</taxon>
        <taxon>Bryopsida</taxon>
        <taxon>Dicranidae</taxon>
        <taxon>Pseudoditrichales</taxon>
        <taxon>Ditrichaceae</taxon>
        <taxon>Ceratodon</taxon>
    </lineage>
</organism>
<evidence type="ECO:0000256" key="2">
    <source>
        <dbReference type="ARBA" id="ARBA00022792"/>
    </source>
</evidence>
<dbReference type="AlphaFoldDB" id="A0A8T0H2U4"/>
<dbReference type="PANTHER" id="PTHR35308">
    <property type="entry name" value="CYTOCHROME C OXIDASE SUBUNIT 7"/>
    <property type="match status" value="1"/>
</dbReference>
<gene>
    <name evidence="6" type="ORF">KC19_8G159800</name>
</gene>
<reference evidence="6" key="1">
    <citation type="submission" date="2020-06" db="EMBL/GenBank/DDBJ databases">
        <title>WGS assembly of Ceratodon purpureus strain R40.</title>
        <authorList>
            <person name="Carey S.B."/>
            <person name="Jenkins J."/>
            <person name="Shu S."/>
            <person name="Lovell J.T."/>
            <person name="Sreedasyam A."/>
            <person name="Maumus F."/>
            <person name="Tiley G.P."/>
            <person name="Fernandez-Pozo N."/>
            <person name="Barry K."/>
            <person name="Chen C."/>
            <person name="Wang M."/>
            <person name="Lipzen A."/>
            <person name="Daum C."/>
            <person name="Saski C.A."/>
            <person name="Payton A.C."/>
            <person name="Mcbreen J.C."/>
            <person name="Conrad R.E."/>
            <person name="Kollar L.M."/>
            <person name="Olsson S."/>
            <person name="Huttunen S."/>
            <person name="Landis J.B."/>
            <person name="Wickett N.J."/>
            <person name="Johnson M.G."/>
            <person name="Rensing S.A."/>
            <person name="Grimwood J."/>
            <person name="Schmutz J."/>
            <person name="Mcdaniel S.F."/>
        </authorList>
    </citation>
    <scope>NUCLEOTIDE SEQUENCE</scope>
    <source>
        <strain evidence="6">R40</strain>
    </source>
</reference>
<proteinExistence type="predicted"/>
<accession>A0A8T0H2U4</accession>
<protein>
    <submittedName>
        <fullName evidence="6">Uncharacterized protein</fullName>
    </submittedName>
</protein>
<comment type="subcellular location">
    <subcellularLocation>
        <location evidence="1">Mitochondrion inner membrane</location>
    </subcellularLocation>
</comment>
<dbReference type="GO" id="GO:0005743">
    <property type="term" value="C:mitochondrial inner membrane"/>
    <property type="evidence" value="ECO:0007669"/>
    <property type="project" value="UniProtKB-SubCell"/>
</dbReference>
<evidence type="ECO:0000313" key="6">
    <source>
        <dbReference type="EMBL" id="KAG0565055.1"/>
    </source>
</evidence>
<keyword evidence="2" id="KW-0999">Mitochondrion inner membrane</keyword>